<gene>
    <name evidence="10" type="primary">CCND1</name>
    <name evidence="10" type="ORF">ILYODFUR_008674</name>
</gene>
<keyword evidence="2" id="KW-0132">Cell division</keyword>
<keyword evidence="4" id="KW-0131">Cell cycle</keyword>
<evidence type="ECO:0000256" key="4">
    <source>
        <dbReference type="ARBA" id="ARBA00023306"/>
    </source>
</evidence>
<dbReference type="InterPro" id="IPR039361">
    <property type="entry name" value="Cyclin"/>
</dbReference>
<evidence type="ECO:0000256" key="2">
    <source>
        <dbReference type="ARBA" id="ARBA00022618"/>
    </source>
</evidence>
<comment type="caution">
    <text evidence="10">The sequence shown here is derived from an EMBL/GenBank/DDBJ whole genome shotgun (WGS) entry which is preliminary data.</text>
</comment>
<dbReference type="InterPro" id="IPR036915">
    <property type="entry name" value="Cyclin-like_sf"/>
</dbReference>
<accession>A0ABV0T9T0</accession>
<feature type="compositionally biased region" description="Low complexity" evidence="7">
    <location>
        <begin position="349"/>
        <end position="361"/>
    </location>
</feature>
<comment type="subunit">
    <text evidence="5">Interacts with the CDK1 protein kinase to form a serine/threonine kinase holoenzyme complex also known as maturation promoting factor (MPF). The cyclin subunit imparts substrate specificity to the complex.</text>
</comment>
<dbReference type="Pfam" id="PF02984">
    <property type="entry name" value="Cyclin_C"/>
    <property type="match status" value="1"/>
</dbReference>
<dbReference type="PROSITE" id="PS00292">
    <property type="entry name" value="CYCLINS"/>
    <property type="match status" value="1"/>
</dbReference>
<comment type="function">
    <text evidence="1">Essential for the control of the cell cycle at the G2/M (mitosis) transition.</text>
</comment>
<dbReference type="Pfam" id="PF00134">
    <property type="entry name" value="Cyclin_N"/>
    <property type="match status" value="1"/>
</dbReference>
<organism evidence="10 11">
    <name type="scientific">Ilyodon furcidens</name>
    <name type="common">goldbreast splitfin</name>
    <dbReference type="NCBI Taxonomy" id="33524"/>
    <lineage>
        <taxon>Eukaryota</taxon>
        <taxon>Metazoa</taxon>
        <taxon>Chordata</taxon>
        <taxon>Craniata</taxon>
        <taxon>Vertebrata</taxon>
        <taxon>Euteleostomi</taxon>
        <taxon>Actinopterygii</taxon>
        <taxon>Neopterygii</taxon>
        <taxon>Teleostei</taxon>
        <taxon>Neoteleostei</taxon>
        <taxon>Acanthomorphata</taxon>
        <taxon>Ovalentaria</taxon>
        <taxon>Atherinomorphae</taxon>
        <taxon>Cyprinodontiformes</taxon>
        <taxon>Goodeidae</taxon>
        <taxon>Ilyodon</taxon>
    </lineage>
</organism>
<evidence type="ECO:0000256" key="7">
    <source>
        <dbReference type="SAM" id="MobiDB-lite"/>
    </source>
</evidence>
<evidence type="ECO:0000313" key="10">
    <source>
        <dbReference type="EMBL" id="MEQ2228428.1"/>
    </source>
</evidence>
<dbReference type="Gene3D" id="1.10.472.10">
    <property type="entry name" value="Cyclin-like"/>
    <property type="match status" value="2"/>
</dbReference>
<dbReference type="EMBL" id="JAHRIQ010023760">
    <property type="protein sequence ID" value="MEQ2228428.1"/>
    <property type="molecule type" value="Genomic_DNA"/>
</dbReference>
<evidence type="ECO:0000313" key="11">
    <source>
        <dbReference type="Proteomes" id="UP001482620"/>
    </source>
</evidence>
<dbReference type="SUPFAM" id="SSF47954">
    <property type="entry name" value="Cyclin-like"/>
    <property type="match status" value="2"/>
</dbReference>
<dbReference type="CDD" id="cd20573">
    <property type="entry name" value="CYCLIN_CCND1_rpt1"/>
    <property type="match status" value="1"/>
</dbReference>
<keyword evidence="3 6" id="KW-0195">Cyclin</keyword>
<feature type="region of interest" description="Disordered" evidence="7">
    <location>
        <begin position="270"/>
        <end position="397"/>
    </location>
</feature>
<evidence type="ECO:0000259" key="9">
    <source>
        <dbReference type="SMART" id="SM01332"/>
    </source>
</evidence>
<dbReference type="InterPro" id="IPR006671">
    <property type="entry name" value="Cyclin_N"/>
</dbReference>
<reference evidence="10 11" key="1">
    <citation type="submission" date="2021-06" db="EMBL/GenBank/DDBJ databases">
        <authorList>
            <person name="Palmer J.M."/>
        </authorList>
    </citation>
    <scope>NUCLEOTIDE SEQUENCE [LARGE SCALE GENOMIC DNA]</scope>
    <source>
        <strain evidence="11">if_2019</strain>
        <tissue evidence="10">Muscle</tissue>
    </source>
</reference>
<comment type="similarity">
    <text evidence="6">Belongs to the cyclin family.</text>
</comment>
<evidence type="ECO:0000259" key="8">
    <source>
        <dbReference type="SMART" id="SM00385"/>
    </source>
</evidence>
<dbReference type="SMART" id="SM01332">
    <property type="entry name" value="Cyclin_C"/>
    <property type="match status" value="1"/>
</dbReference>
<feature type="non-terminal residue" evidence="10">
    <location>
        <position position="397"/>
    </location>
</feature>
<protein>
    <submittedName>
        <fullName evidence="10">G1/S-specific cyclin-D1</fullName>
    </submittedName>
</protein>
<dbReference type="InterPro" id="IPR013763">
    <property type="entry name" value="Cyclin-like_dom"/>
</dbReference>
<dbReference type="InterPro" id="IPR004367">
    <property type="entry name" value="Cyclin_C-dom"/>
</dbReference>
<dbReference type="PANTHER" id="PTHR10177">
    <property type="entry name" value="CYCLINS"/>
    <property type="match status" value="1"/>
</dbReference>
<dbReference type="InterPro" id="IPR048258">
    <property type="entry name" value="Cyclins_cyclin-box"/>
</dbReference>
<evidence type="ECO:0000256" key="5">
    <source>
        <dbReference type="ARBA" id="ARBA00025821"/>
    </source>
</evidence>
<feature type="domain" description="Cyclin-like" evidence="8">
    <location>
        <begin position="74"/>
        <end position="158"/>
    </location>
</feature>
<sequence length="397" mass="44416">TVLPLHSQPRFIMEKQLLCCEVDSIRRAYQDENLLNDRVLQTMLKAEENYLPSPNYFKCVQKEIIPKMRKILATWMLEVCEEQKCEEEVFPLAMNYLDRYLSVEAARKTRLQLLGATCMFLASKMKETVPLTAEKLCIYTDNSVLPGELLQMELLVLNKLKWDLASVTPHDFIEHFLSKLKIHPSTKLILRKHAQTFVALCATDVNFVASPPSMVAAGSVVAAVQGLYLKSQDTSLSSPNLTNFLSQVIRSDPDCLRSCQEQIESLLESSLRQAQQHSGTTETKRMDEEVDLSCTPTDHQSRHHRARVAEESPPAVAQGAKKREPQQAPSRPGTKTLTTHTSQEYKKVQQPTAQPSPSSPQGNTQMISLPRDSPAPASPYCLAPSAKVAMPIPSMSL</sequence>
<feature type="compositionally biased region" description="Polar residues" evidence="7">
    <location>
        <begin position="270"/>
        <end position="281"/>
    </location>
</feature>
<dbReference type="SMART" id="SM00385">
    <property type="entry name" value="CYCLIN"/>
    <property type="match status" value="1"/>
</dbReference>
<keyword evidence="11" id="KW-1185">Reference proteome</keyword>
<evidence type="ECO:0000256" key="1">
    <source>
        <dbReference type="ARBA" id="ARBA00003222"/>
    </source>
</evidence>
<feature type="compositionally biased region" description="Polar residues" evidence="7">
    <location>
        <begin position="327"/>
        <end position="342"/>
    </location>
</feature>
<evidence type="ECO:0000256" key="3">
    <source>
        <dbReference type="ARBA" id="ARBA00023127"/>
    </source>
</evidence>
<dbReference type="Proteomes" id="UP001482620">
    <property type="component" value="Unassembled WGS sequence"/>
</dbReference>
<name>A0ABV0T9T0_9TELE</name>
<feature type="non-terminal residue" evidence="10">
    <location>
        <position position="1"/>
    </location>
</feature>
<evidence type="ECO:0000256" key="6">
    <source>
        <dbReference type="RuleBase" id="RU000383"/>
    </source>
</evidence>
<feature type="domain" description="Cyclin C-terminal" evidence="9">
    <location>
        <begin position="167"/>
        <end position="314"/>
    </location>
</feature>
<proteinExistence type="inferred from homology"/>